<dbReference type="Proteomes" id="UP000464620">
    <property type="component" value="Chromosome B09"/>
</dbReference>
<evidence type="ECO:0000313" key="1">
    <source>
        <dbReference type="EMBL" id="QHN79419.1"/>
    </source>
</evidence>
<gene>
    <name evidence="1" type="ORF">DS421_19g669870</name>
</gene>
<name>A0A6B9VD27_ARAHY</name>
<proteinExistence type="predicted"/>
<sequence>MSSFHQADAQCTLTPGLLSLNSWSSLTSVQPPPATSAVGTSNSQRLLPHFPSIAQQPSQPSFPSIAQPLCERGSLRRAATPPPALALLHRCHCPVRSPFEGAPCLGVSVSLLIALLKASSF</sequence>
<dbReference type="AlphaFoldDB" id="A0A6B9VD27"/>
<reference evidence="1 2" key="1">
    <citation type="submission" date="2020-01" db="EMBL/GenBank/DDBJ databases">
        <title>Genome sequence of Arachis hypogaea, cultivar Shitouqi.</title>
        <authorList>
            <person name="Zhuang W."/>
            <person name="Chen H."/>
            <person name="Varshney R."/>
            <person name="Wang D."/>
            <person name="Ming R."/>
        </authorList>
    </citation>
    <scope>NUCLEOTIDE SEQUENCE [LARGE SCALE GENOMIC DNA]</scope>
    <source>
        <tissue evidence="1">Young leaf</tissue>
    </source>
</reference>
<protein>
    <submittedName>
        <fullName evidence="1">Uncharacterized protein</fullName>
    </submittedName>
</protein>
<evidence type="ECO:0000313" key="2">
    <source>
        <dbReference type="Proteomes" id="UP000464620"/>
    </source>
</evidence>
<accession>A0A6B9VD27</accession>
<dbReference type="EMBL" id="CP031001">
    <property type="protein sequence ID" value="QHN79419.1"/>
    <property type="molecule type" value="Genomic_DNA"/>
</dbReference>
<organism evidence="1 2">
    <name type="scientific">Arachis hypogaea</name>
    <name type="common">Peanut</name>
    <dbReference type="NCBI Taxonomy" id="3818"/>
    <lineage>
        <taxon>Eukaryota</taxon>
        <taxon>Viridiplantae</taxon>
        <taxon>Streptophyta</taxon>
        <taxon>Embryophyta</taxon>
        <taxon>Tracheophyta</taxon>
        <taxon>Spermatophyta</taxon>
        <taxon>Magnoliopsida</taxon>
        <taxon>eudicotyledons</taxon>
        <taxon>Gunneridae</taxon>
        <taxon>Pentapetalae</taxon>
        <taxon>rosids</taxon>
        <taxon>fabids</taxon>
        <taxon>Fabales</taxon>
        <taxon>Fabaceae</taxon>
        <taxon>Papilionoideae</taxon>
        <taxon>50 kb inversion clade</taxon>
        <taxon>dalbergioids sensu lato</taxon>
        <taxon>Dalbergieae</taxon>
        <taxon>Pterocarpus clade</taxon>
        <taxon>Arachis</taxon>
    </lineage>
</organism>